<name>A0A438MQB5_EXOME</name>
<dbReference type="EMBL" id="NAJM01000080">
    <property type="protein sequence ID" value="RVX65794.1"/>
    <property type="molecule type" value="Genomic_DNA"/>
</dbReference>
<dbReference type="VEuPathDB" id="FungiDB:PV10_07787"/>
<dbReference type="Gene3D" id="3.20.20.140">
    <property type="entry name" value="Metal-dependent hydrolases"/>
    <property type="match status" value="1"/>
</dbReference>
<dbReference type="InterPro" id="IPR006680">
    <property type="entry name" value="Amidohydro-rel"/>
</dbReference>
<gene>
    <name evidence="3" type="ORF">B0A52_10325</name>
</gene>
<evidence type="ECO:0000313" key="3">
    <source>
        <dbReference type="EMBL" id="RVX65794.1"/>
    </source>
</evidence>
<dbReference type="GO" id="GO:0016810">
    <property type="term" value="F:hydrolase activity, acting on carbon-nitrogen (but not peptide) bonds"/>
    <property type="evidence" value="ECO:0007669"/>
    <property type="project" value="InterPro"/>
</dbReference>
<feature type="domain" description="Amidohydrolase-related" evidence="2">
    <location>
        <begin position="237"/>
        <end position="424"/>
    </location>
</feature>
<dbReference type="InterPro" id="IPR011059">
    <property type="entry name" value="Metal-dep_hydrolase_composite"/>
</dbReference>
<protein>
    <recommendedName>
        <fullName evidence="2">Amidohydrolase-related domain-containing protein</fullName>
    </recommendedName>
</protein>
<dbReference type="Gene3D" id="2.30.40.10">
    <property type="entry name" value="Urease, subunit C, domain 1"/>
    <property type="match status" value="1"/>
</dbReference>
<accession>A0A438MQB5</accession>
<organism evidence="3 4">
    <name type="scientific">Exophiala mesophila</name>
    <name type="common">Black yeast-like fungus</name>
    <dbReference type="NCBI Taxonomy" id="212818"/>
    <lineage>
        <taxon>Eukaryota</taxon>
        <taxon>Fungi</taxon>
        <taxon>Dikarya</taxon>
        <taxon>Ascomycota</taxon>
        <taxon>Pezizomycotina</taxon>
        <taxon>Eurotiomycetes</taxon>
        <taxon>Chaetothyriomycetidae</taxon>
        <taxon>Chaetothyriales</taxon>
        <taxon>Herpotrichiellaceae</taxon>
        <taxon>Exophiala</taxon>
    </lineage>
</organism>
<dbReference type="Proteomes" id="UP000288859">
    <property type="component" value="Unassembled WGS sequence"/>
</dbReference>
<comment type="caution">
    <text evidence="3">The sequence shown here is derived from an EMBL/GenBank/DDBJ whole genome shotgun (WGS) entry which is preliminary data.</text>
</comment>
<proteinExistence type="predicted"/>
<dbReference type="SUPFAM" id="SSF51338">
    <property type="entry name" value="Composite domain of metallo-dependent hydrolases"/>
    <property type="match status" value="1"/>
</dbReference>
<dbReference type="InterPro" id="IPR032466">
    <property type="entry name" value="Metal_Hydrolase"/>
</dbReference>
<dbReference type="SUPFAM" id="SSF51556">
    <property type="entry name" value="Metallo-dependent hydrolases"/>
    <property type="match status" value="1"/>
</dbReference>
<sequence>MFLLKNGTVIIHDSHDAATGVKADVRVQGDKIIEIADHLTPKDGEEVIDCTDKLVAPGFVDTHRHMWNTALRGRHGDNLLTDYLVQGILQSSNYEPNDVFWGQLAGCLEALDAGTTTVVDHSHLNYSPEHPKAALRATVASGIRSIYGYCFTGRVATWSPFSFDANLLESWVLQTLGDLSQKAPFGDGRVTLGLAFDLWFLPKEILVPLFDQIKAFGIKHITSHQTPPPPDHVSAGQPSSVQVMDSCGLLSSSVLLSHANHLSPTDIALIKKRNAHISSTPSLELQMAMGDPACFDHRRDIASQCSLGVDCHNVTLASMPAEMRTALSYGRGVVNKEYLKLGKYPVHMYKSVQEVYALGTICGARAVGMEKEIGSLAVGKKADIIILDSLAPHMIAGAQHDPVTAIVMHSTPRDITTTMVDGVIRKRDGVLLPIQATQDVHHYTEGLPSEVSWIEVAKQVLRTRETIQARIEKTDLEAAGQTARAMFGYGDDRLLDSLSGERLSL</sequence>
<keyword evidence="1" id="KW-0378">Hydrolase</keyword>
<dbReference type="Pfam" id="PF01979">
    <property type="entry name" value="Amidohydro_1"/>
    <property type="match status" value="2"/>
</dbReference>
<dbReference type="PANTHER" id="PTHR43794">
    <property type="entry name" value="AMINOHYDROLASE SSNA-RELATED"/>
    <property type="match status" value="1"/>
</dbReference>
<evidence type="ECO:0000313" key="4">
    <source>
        <dbReference type="Proteomes" id="UP000288859"/>
    </source>
</evidence>
<evidence type="ECO:0000256" key="1">
    <source>
        <dbReference type="ARBA" id="ARBA00022801"/>
    </source>
</evidence>
<evidence type="ECO:0000259" key="2">
    <source>
        <dbReference type="Pfam" id="PF01979"/>
    </source>
</evidence>
<reference evidence="3 4" key="1">
    <citation type="submission" date="2017-03" db="EMBL/GenBank/DDBJ databases">
        <title>Genomes of endolithic fungi from Antarctica.</title>
        <authorList>
            <person name="Coleine C."/>
            <person name="Masonjones S."/>
            <person name="Stajich J.E."/>
        </authorList>
    </citation>
    <scope>NUCLEOTIDE SEQUENCE [LARGE SCALE GENOMIC DNA]</scope>
    <source>
        <strain evidence="3 4">CCFEE 6314</strain>
    </source>
</reference>
<dbReference type="PANTHER" id="PTHR43794:SF11">
    <property type="entry name" value="AMIDOHYDROLASE-RELATED DOMAIN-CONTAINING PROTEIN"/>
    <property type="match status" value="1"/>
</dbReference>
<feature type="domain" description="Amidohydrolase-related" evidence="2">
    <location>
        <begin position="55"/>
        <end position="153"/>
    </location>
</feature>
<dbReference type="AlphaFoldDB" id="A0A438MQB5"/>
<dbReference type="OrthoDB" id="194468at2759"/>
<dbReference type="InterPro" id="IPR050287">
    <property type="entry name" value="MTA/SAH_deaminase"/>
</dbReference>